<reference evidence="2" key="1">
    <citation type="submission" date="2025-08" db="UniProtKB">
        <authorList>
            <consortium name="Ensembl"/>
        </authorList>
    </citation>
    <scope>IDENTIFICATION</scope>
</reference>
<keyword evidence="3" id="KW-1185">Reference proteome</keyword>
<dbReference type="InterPro" id="IPR040647">
    <property type="entry name" value="SPIN-DOC_Znf-C2H2"/>
</dbReference>
<proteinExistence type="predicted"/>
<dbReference type="Ensembl" id="ENSSANT00000011818.1">
    <property type="protein sequence ID" value="ENSSANP00000011035.1"/>
    <property type="gene ID" value="ENSSANG00000006040.1"/>
</dbReference>
<evidence type="ECO:0000313" key="3">
    <source>
        <dbReference type="Proteomes" id="UP000472260"/>
    </source>
</evidence>
<dbReference type="AlphaFoldDB" id="A0A671KZD1"/>
<dbReference type="PANTHER" id="PTHR45913:SF9">
    <property type="entry name" value="GENERAL TRANSCRIPTION FACTOR II-I REPEAT DOMAIN-CONTAINING PROTEIN 2-LIKE-RELATED"/>
    <property type="match status" value="1"/>
</dbReference>
<accession>A0A671KZD1</accession>
<evidence type="ECO:0000259" key="1">
    <source>
        <dbReference type="Pfam" id="PF18658"/>
    </source>
</evidence>
<sequence>MLNWHTDKRKFKKVWQDAFLFTEINSRTVCLVCKQSVAVLKEYNIRRHYEAKHSQAFSKYSSEARKQKANELLVKLRSEKSTRLRPSSTQESATRASYQISALIAKSRRAFTTGEFVKECLAVAAEAVCPTQTRMFSQISLSRNNVTRRIEDMAQDIGEQIKAKAGTFSAYSIACDESTDVSDSAQLLVFLRGVNENVKITQELAGIETLSGTTKGEDLFLLLRGYCWMRWMHNMVLRFFDLRDEIRVFQESKNGNIQVPTDKKWLSDLAFLVDVTELLNVLNVQLQGKDQIITQLFDHVKAFKQKLLLLRRRLSAGNLAHFPCLREVGMMKEEVPEFDSRFEYFRHNATDFELFAQPYTISVDTVSDDLQMELFELQCDSELQHKFRSLPLTDFYKCVPANRYPKMCKQAQVMLSLFGSTYLSEQTFSLMNLNKCKLRSKLTDSHLHNILTLSVSQLQPNLEKPLKNKDQLHVSH</sequence>
<organism evidence="2 3">
    <name type="scientific">Sinocyclocheilus anshuiensis</name>
    <dbReference type="NCBI Taxonomy" id="1608454"/>
    <lineage>
        <taxon>Eukaryota</taxon>
        <taxon>Metazoa</taxon>
        <taxon>Chordata</taxon>
        <taxon>Craniata</taxon>
        <taxon>Vertebrata</taxon>
        <taxon>Euteleostomi</taxon>
        <taxon>Actinopterygii</taxon>
        <taxon>Neopterygii</taxon>
        <taxon>Teleostei</taxon>
        <taxon>Ostariophysi</taxon>
        <taxon>Cypriniformes</taxon>
        <taxon>Cyprinidae</taxon>
        <taxon>Cyprininae</taxon>
        <taxon>Sinocyclocheilus</taxon>
    </lineage>
</organism>
<reference evidence="2" key="2">
    <citation type="submission" date="2025-09" db="UniProtKB">
        <authorList>
            <consortium name="Ensembl"/>
        </authorList>
    </citation>
    <scope>IDENTIFICATION</scope>
</reference>
<dbReference type="Proteomes" id="UP000472260">
    <property type="component" value="Unassembled WGS sequence"/>
</dbReference>
<evidence type="ECO:0000313" key="2">
    <source>
        <dbReference type="Ensembl" id="ENSSANP00000011035.1"/>
    </source>
</evidence>
<dbReference type="Pfam" id="PF18658">
    <property type="entry name" value="zf-C2H2_12"/>
    <property type="match status" value="1"/>
</dbReference>
<feature type="domain" description="SPIN-DOC-like zinc-finger" evidence="1">
    <location>
        <begin position="14"/>
        <end position="70"/>
    </location>
</feature>
<protein>
    <recommendedName>
        <fullName evidence="1">SPIN-DOC-like zinc-finger domain-containing protein</fullName>
    </recommendedName>
</protein>
<dbReference type="PANTHER" id="PTHR45913">
    <property type="entry name" value="EPM2A-INTERACTING PROTEIN 1"/>
    <property type="match status" value="1"/>
</dbReference>
<name>A0A671KZD1_9TELE</name>